<dbReference type="Proteomes" id="UP000054636">
    <property type="component" value="Unassembled WGS sequence"/>
</dbReference>
<evidence type="ECO:0000313" key="3">
    <source>
        <dbReference type="EMBL" id="KUF80526.1"/>
    </source>
</evidence>
<keyword evidence="2" id="KW-0732">Signal</keyword>
<organism evidence="3 4">
    <name type="scientific">Phytophthora nicotianae</name>
    <name type="common">Potato buckeye rot agent</name>
    <name type="synonym">Phytophthora parasitica</name>
    <dbReference type="NCBI Taxonomy" id="4792"/>
    <lineage>
        <taxon>Eukaryota</taxon>
        <taxon>Sar</taxon>
        <taxon>Stramenopiles</taxon>
        <taxon>Oomycota</taxon>
        <taxon>Peronosporomycetes</taxon>
        <taxon>Peronosporales</taxon>
        <taxon>Peronosporaceae</taxon>
        <taxon>Phytophthora</taxon>
    </lineage>
</organism>
<evidence type="ECO:0000256" key="2">
    <source>
        <dbReference type="SAM" id="SignalP"/>
    </source>
</evidence>
<feature type="compositionally biased region" description="Polar residues" evidence="1">
    <location>
        <begin position="149"/>
        <end position="168"/>
    </location>
</feature>
<dbReference type="EMBL" id="LNFP01003729">
    <property type="protein sequence ID" value="KUF80526.1"/>
    <property type="molecule type" value="Genomic_DNA"/>
</dbReference>
<reference evidence="3 4" key="1">
    <citation type="submission" date="2015-11" db="EMBL/GenBank/DDBJ databases">
        <title>Genomes and virulence difference between two physiological races of Phytophthora nicotianae.</title>
        <authorList>
            <person name="Liu H."/>
            <person name="Ma X."/>
            <person name="Yu H."/>
            <person name="Fang D."/>
            <person name="Li Y."/>
            <person name="Wang X."/>
            <person name="Wang W."/>
            <person name="Dong Y."/>
            <person name="Xiao B."/>
        </authorList>
    </citation>
    <scope>NUCLEOTIDE SEQUENCE [LARGE SCALE GENOMIC DNA]</scope>
    <source>
        <strain evidence="4">race 1</strain>
    </source>
</reference>
<dbReference type="AlphaFoldDB" id="A0A0W8C8V0"/>
<feature type="region of interest" description="Disordered" evidence="1">
    <location>
        <begin position="65"/>
        <end position="183"/>
    </location>
</feature>
<feature type="compositionally biased region" description="Polar residues" evidence="1">
    <location>
        <begin position="73"/>
        <end position="82"/>
    </location>
</feature>
<sequence length="183" mass="19031">MLVGAVLSAITLLAFAPTADAHGNLKEPPATFEDGAPTVEWVTMIDNYWDIGSGGDQVGKFKTMAKEKGMRSGSATQTQASTGGSGAEQKTPEAPVKSTTGSRTEEQALEAPSPETQSKKSSSNGEKTPEAPATQATPAPADENPAEKTPSTEAQTTEVPSSEAQDTKCNAPARRLRKKISVV</sequence>
<feature type="compositionally biased region" description="Low complexity" evidence="1">
    <location>
        <begin position="130"/>
        <end position="141"/>
    </location>
</feature>
<protein>
    <submittedName>
        <fullName evidence="3">Uncharacterized protein</fullName>
    </submittedName>
</protein>
<feature type="signal peptide" evidence="2">
    <location>
        <begin position="1"/>
        <end position="21"/>
    </location>
</feature>
<comment type="caution">
    <text evidence="3">The sequence shown here is derived from an EMBL/GenBank/DDBJ whole genome shotgun (WGS) entry which is preliminary data.</text>
</comment>
<evidence type="ECO:0000256" key="1">
    <source>
        <dbReference type="SAM" id="MobiDB-lite"/>
    </source>
</evidence>
<proteinExistence type="predicted"/>
<feature type="compositionally biased region" description="Polar residues" evidence="1">
    <location>
        <begin position="114"/>
        <end position="126"/>
    </location>
</feature>
<feature type="chain" id="PRO_5006940270" evidence="2">
    <location>
        <begin position="22"/>
        <end position="183"/>
    </location>
</feature>
<gene>
    <name evidence="3" type="ORF">AM588_10000181</name>
</gene>
<name>A0A0W8C8V0_PHYNI</name>
<feature type="compositionally biased region" description="Basic residues" evidence="1">
    <location>
        <begin position="174"/>
        <end position="183"/>
    </location>
</feature>
<accession>A0A0W8C8V0</accession>
<evidence type="ECO:0000313" key="4">
    <source>
        <dbReference type="Proteomes" id="UP000054636"/>
    </source>
</evidence>